<dbReference type="EMBL" id="MU006337">
    <property type="protein sequence ID" value="KAF2846198.1"/>
    <property type="molecule type" value="Genomic_DNA"/>
</dbReference>
<protein>
    <submittedName>
        <fullName evidence="1">Uncharacterized protein</fullName>
    </submittedName>
</protein>
<evidence type="ECO:0000313" key="1">
    <source>
        <dbReference type="EMBL" id="KAF2846198.1"/>
    </source>
</evidence>
<accession>A0A6A7AVQ0</accession>
<keyword evidence="2" id="KW-1185">Reference proteome</keyword>
<dbReference type="AlphaFoldDB" id="A0A6A7AVQ0"/>
<organism evidence="1 2">
    <name type="scientific">Plenodomus tracheiphilus IPT5</name>
    <dbReference type="NCBI Taxonomy" id="1408161"/>
    <lineage>
        <taxon>Eukaryota</taxon>
        <taxon>Fungi</taxon>
        <taxon>Dikarya</taxon>
        <taxon>Ascomycota</taxon>
        <taxon>Pezizomycotina</taxon>
        <taxon>Dothideomycetes</taxon>
        <taxon>Pleosporomycetidae</taxon>
        <taxon>Pleosporales</taxon>
        <taxon>Pleosporineae</taxon>
        <taxon>Leptosphaeriaceae</taxon>
        <taxon>Plenodomus</taxon>
    </lineage>
</organism>
<reference evidence="1" key="1">
    <citation type="submission" date="2020-01" db="EMBL/GenBank/DDBJ databases">
        <authorList>
            <consortium name="DOE Joint Genome Institute"/>
            <person name="Haridas S."/>
            <person name="Albert R."/>
            <person name="Binder M."/>
            <person name="Bloem J."/>
            <person name="Labutti K."/>
            <person name="Salamov A."/>
            <person name="Andreopoulos B."/>
            <person name="Baker S.E."/>
            <person name="Barry K."/>
            <person name="Bills G."/>
            <person name="Bluhm B.H."/>
            <person name="Cannon C."/>
            <person name="Castanera R."/>
            <person name="Culley D.E."/>
            <person name="Daum C."/>
            <person name="Ezra D."/>
            <person name="Gonzalez J.B."/>
            <person name="Henrissat B."/>
            <person name="Kuo A."/>
            <person name="Liang C."/>
            <person name="Lipzen A."/>
            <person name="Lutzoni F."/>
            <person name="Magnuson J."/>
            <person name="Mondo S."/>
            <person name="Nolan M."/>
            <person name="Ohm R."/>
            <person name="Pangilinan J."/>
            <person name="Park H.-J."/>
            <person name="Ramirez L."/>
            <person name="Alfaro M."/>
            <person name="Sun H."/>
            <person name="Tritt A."/>
            <person name="Yoshinaga Y."/>
            <person name="Zwiers L.-H."/>
            <person name="Turgeon B.G."/>
            <person name="Goodwin S.B."/>
            <person name="Spatafora J.W."/>
            <person name="Crous P.W."/>
            <person name="Grigoriev I.V."/>
        </authorList>
    </citation>
    <scope>NUCLEOTIDE SEQUENCE</scope>
    <source>
        <strain evidence="1">IPT5</strain>
    </source>
</reference>
<proteinExistence type="predicted"/>
<name>A0A6A7AVQ0_9PLEO</name>
<gene>
    <name evidence="1" type="ORF">T440DRAFT_406233</name>
</gene>
<sequence>MNSASGALVRKHFEAKRLYEIKMSRMQPRIFPSGRLPTLTEIYLNPLGTEVPTIPPWLQLDWYFTNFAELVRLGFQARKYEPGVQYQMAIFHWQLDQQHSFSSAHEEIRFNIVLAYIRLAMPTERAKMEEGLQRFLRVFVVAWLDMAMRVPAGQSWACKEFVGKYWKNSQKYDLIKFSKRPRQRISDLVRKLEAIVPPPQCSVDDFWEMARNKTPAELDAHGAAWAMQAIVHKEKMGKLEDKKRRDDDAVESLATGGFGTGFGNMGVGETIPHFLSEKLFNQPMVAALLTPVPEEINVLPREDPDREKSWMRQEDAESFLKGLLEGGQRVEELAESFNRKLFLGPGQRR</sequence>
<dbReference type="Proteomes" id="UP000799423">
    <property type="component" value="Unassembled WGS sequence"/>
</dbReference>
<dbReference type="OrthoDB" id="3801165at2759"/>
<evidence type="ECO:0000313" key="2">
    <source>
        <dbReference type="Proteomes" id="UP000799423"/>
    </source>
</evidence>